<comment type="caution">
    <text evidence="1">The sequence shown here is derived from an EMBL/GenBank/DDBJ whole genome shotgun (WGS) entry which is preliminary data.</text>
</comment>
<reference evidence="1" key="1">
    <citation type="submission" date="2023-06" db="EMBL/GenBank/DDBJ databases">
        <authorList>
            <person name="Delattre M."/>
        </authorList>
    </citation>
    <scope>NUCLEOTIDE SEQUENCE</scope>
    <source>
        <strain evidence="1">AF72</strain>
    </source>
</reference>
<evidence type="ECO:0000313" key="1">
    <source>
        <dbReference type="EMBL" id="CAJ0585079.1"/>
    </source>
</evidence>
<evidence type="ECO:0000313" key="2">
    <source>
        <dbReference type="Proteomes" id="UP001177023"/>
    </source>
</evidence>
<protein>
    <submittedName>
        <fullName evidence="1">Uncharacterized protein</fullName>
    </submittedName>
</protein>
<proteinExistence type="predicted"/>
<organism evidence="1 2">
    <name type="scientific">Mesorhabditis spiculigera</name>
    <dbReference type="NCBI Taxonomy" id="96644"/>
    <lineage>
        <taxon>Eukaryota</taxon>
        <taxon>Metazoa</taxon>
        <taxon>Ecdysozoa</taxon>
        <taxon>Nematoda</taxon>
        <taxon>Chromadorea</taxon>
        <taxon>Rhabditida</taxon>
        <taxon>Rhabditina</taxon>
        <taxon>Rhabditomorpha</taxon>
        <taxon>Rhabditoidea</taxon>
        <taxon>Rhabditidae</taxon>
        <taxon>Mesorhabditinae</taxon>
        <taxon>Mesorhabditis</taxon>
    </lineage>
</organism>
<keyword evidence="2" id="KW-1185">Reference proteome</keyword>
<feature type="non-terminal residue" evidence="1">
    <location>
        <position position="80"/>
    </location>
</feature>
<name>A0AA36GBK1_9BILA</name>
<sequence length="80" mass="9162">MLVRLLVLLALVATALGFLEHRYRNGFRHFYQGQPVEPNYQQYYGSDGDELEREIRAVAAVGNGRERVFPFYSGIGKGRK</sequence>
<dbReference type="EMBL" id="CATQJA010002702">
    <property type="protein sequence ID" value="CAJ0585079.1"/>
    <property type="molecule type" value="Genomic_DNA"/>
</dbReference>
<dbReference type="Proteomes" id="UP001177023">
    <property type="component" value="Unassembled WGS sequence"/>
</dbReference>
<dbReference type="AlphaFoldDB" id="A0AA36GBK1"/>
<accession>A0AA36GBK1</accession>
<gene>
    <name evidence="1" type="ORF">MSPICULIGERA_LOCUS23111</name>
</gene>